<evidence type="ECO:0000256" key="1">
    <source>
        <dbReference type="ARBA" id="ARBA00022527"/>
    </source>
</evidence>
<feature type="region of interest" description="Disordered" evidence="8">
    <location>
        <begin position="349"/>
        <end position="399"/>
    </location>
</feature>
<comment type="caution">
    <text evidence="10">The sequence shown here is derived from an EMBL/GenBank/DDBJ whole genome shotgun (WGS) entry which is preliminary data.</text>
</comment>
<feature type="binding site" evidence="6">
    <location>
        <position position="59"/>
    </location>
    <ligand>
        <name>ATP</name>
        <dbReference type="ChEBI" id="CHEBI:30616"/>
    </ligand>
</feature>
<keyword evidence="5 6" id="KW-0067">ATP-binding</keyword>
<keyword evidence="1" id="KW-0723">Serine/threonine-protein kinase</keyword>
<feature type="domain" description="Protein kinase" evidence="9">
    <location>
        <begin position="49"/>
        <end position="332"/>
    </location>
</feature>
<protein>
    <recommendedName>
        <fullName evidence="9">Protein kinase domain-containing protein</fullName>
    </recommendedName>
</protein>
<proteinExistence type="predicted"/>
<keyword evidence="4" id="KW-0418">Kinase</keyword>
<feature type="binding site" evidence="6">
    <location>
        <position position="193"/>
    </location>
    <ligand>
        <name>ATP</name>
        <dbReference type="ChEBI" id="CHEBI:30616"/>
    </ligand>
</feature>
<feature type="compositionally biased region" description="Polar residues" evidence="8">
    <location>
        <begin position="351"/>
        <end position="364"/>
    </location>
</feature>
<dbReference type="GO" id="GO:0005524">
    <property type="term" value="F:ATP binding"/>
    <property type="evidence" value="ECO:0007669"/>
    <property type="project" value="UniProtKB-KW"/>
</dbReference>
<dbReference type="GO" id="GO:0004674">
    <property type="term" value="F:protein serine/threonine kinase activity"/>
    <property type="evidence" value="ECO:0007669"/>
    <property type="project" value="UniProtKB-KW"/>
</dbReference>
<accession>A0A835W2K0</accession>
<feature type="cross-link" description="Glycyl lysine isopeptide (Lys-Gly) (interchain with G-Cter in SUMO2)" evidence="7">
    <location>
        <position position="176"/>
    </location>
</feature>
<gene>
    <name evidence="10" type="ORF">HXX76_006449</name>
</gene>
<dbReference type="PROSITE" id="PS50011">
    <property type="entry name" value="PROTEIN_KINASE_DOM"/>
    <property type="match status" value="1"/>
</dbReference>
<reference evidence="10" key="1">
    <citation type="journal article" date="2020" name="bioRxiv">
        <title>Comparative genomics of Chlamydomonas.</title>
        <authorList>
            <person name="Craig R.J."/>
            <person name="Hasan A.R."/>
            <person name="Ness R.W."/>
            <person name="Keightley P.D."/>
        </authorList>
    </citation>
    <scope>NUCLEOTIDE SEQUENCE</scope>
    <source>
        <strain evidence="10">SAG 7.73</strain>
    </source>
</reference>
<evidence type="ECO:0000256" key="5">
    <source>
        <dbReference type="ARBA" id="ARBA00022840"/>
    </source>
</evidence>
<evidence type="ECO:0000256" key="7">
    <source>
        <dbReference type="PIRSR" id="PIRSR630616-3"/>
    </source>
</evidence>
<dbReference type="AlphaFoldDB" id="A0A835W2K0"/>
<evidence type="ECO:0000256" key="6">
    <source>
        <dbReference type="PIRSR" id="PIRSR630616-2"/>
    </source>
</evidence>
<dbReference type="OrthoDB" id="541276at2759"/>
<sequence length="457" mass="48618">MAPRGRRAGVELARAKTSVDVASVRSSAASSAPESSSNNVVVEGPKAQYKTVRTLHRSRLHTISLAQDRNTKSPVVLKTFFKARLSSSARAKLDSEVTHLRSLCGVPGVVKYVAHFEDEDSYHIVLERCPGTTLIELVANSGGRLAEQSLVCDVLIPLTVLLADLHRRGVVHRHIKPEHVLVAPDTGVVTLLDFSEAADRRARCLNNRAGTLEYMAPEVLDKPTADEVFHQVLYNGMSEEELPQYDEKADVWSLGVLVYEALTGCQPFLADSAADMMGVQRQQLHELDGSGTPKLFAGRHLSGEARAFLEQALQLDPINRPSAERLLQHPLLQRHWQRYHTKQVALLGSSAAPSDASQPTSSTNSPAPGSAYGSGPGGLAPKHPGGSSSTGSSSAPLPLPRTEADIVQSAVAAGWMASSSDVGLVGGGGSNRRSAGGSVAPAAPERVLAAPIQFAVR</sequence>
<keyword evidence="3 6" id="KW-0547">Nucleotide-binding</keyword>
<dbReference type="SUPFAM" id="SSF56112">
    <property type="entry name" value="Protein kinase-like (PK-like)"/>
    <property type="match status" value="1"/>
</dbReference>
<evidence type="ECO:0000256" key="3">
    <source>
        <dbReference type="ARBA" id="ARBA00022741"/>
    </source>
</evidence>
<evidence type="ECO:0000313" key="10">
    <source>
        <dbReference type="EMBL" id="KAG2436930.1"/>
    </source>
</evidence>
<organism evidence="10 11">
    <name type="scientific">Chlamydomonas incerta</name>
    <dbReference type="NCBI Taxonomy" id="51695"/>
    <lineage>
        <taxon>Eukaryota</taxon>
        <taxon>Viridiplantae</taxon>
        <taxon>Chlorophyta</taxon>
        <taxon>core chlorophytes</taxon>
        <taxon>Chlorophyceae</taxon>
        <taxon>CS clade</taxon>
        <taxon>Chlamydomonadales</taxon>
        <taxon>Chlamydomonadaceae</taxon>
        <taxon>Chlamydomonas</taxon>
    </lineage>
</organism>
<feature type="compositionally biased region" description="Low complexity" evidence="8">
    <location>
        <begin position="379"/>
        <end position="394"/>
    </location>
</feature>
<dbReference type="InterPro" id="IPR011009">
    <property type="entry name" value="Kinase-like_dom_sf"/>
</dbReference>
<dbReference type="InterPro" id="IPR030616">
    <property type="entry name" value="Aur-like"/>
</dbReference>
<keyword evidence="2" id="KW-0808">Transferase</keyword>
<dbReference type="InterPro" id="IPR000719">
    <property type="entry name" value="Prot_kinase_dom"/>
</dbReference>
<evidence type="ECO:0000256" key="8">
    <source>
        <dbReference type="SAM" id="MobiDB-lite"/>
    </source>
</evidence>
<name>A0A835W2K0_CHLIN</name>
<evidence type="ECO:0000259" key="9">
    <source>
        <dbReference type="PROSITE" id="PS50011"/>
    </source>
</evidence>
<dbReference type="Pfam" id="PF00069">
    <property type="entry name" value="Pkinase"/>
    <property type="match status" value="1"/>
</dbReference>
<dbReference type="PANTHER" id="PTHR24350">
    <property type="entry name" value="SERINE/THREONINE-PROTEIN KINASE IAL-RELATED"/>
    <property type="match status" value="1"/>
</dbReference>
<dbReference type="Gene3D" id="1.10.510.10">
    <property type="entry name" value="Transferase(Phosphotransferase) domain 1"/>
    <property type="match status" value="1"/>
</dbReference>
<dbReference type="Proteomes" id="UP000650467">
    <property type="component" value="Unassembled WGS sequence"/>
</dbReference>
<dbReference type="EMBL" id="JAEHOC010000012">
    <property type="protein sequence ID" value="KAG2436930.1"/>
    <property type="molecule type" value="Genomic_DNA"/>
</dbReference>
<keyword evidence="11" id="KW-1185">Reference proteome</keyword>
<evidence type="ECO:0000313" key="11">
    <source>
        <dbReference type="Proteomes" id="UP000650467"/>
    </source>
</evidence>
<evidence type="ECO:0000256" key="2">
    <source>
        <dbReference type="ARBA" id="ARBA00022679"/>
    </source>
</evidence>
<evidence type="ECO:0000256" key="4">
    <source>
        <dbReference type="ARBA" id="ARBA00022777"/>
    </source>
</evidence>
<feature type="binding site" evidence="6">
    <location>
        <position position="78"/>
    </location>
    <ligand>
        <name>ATP</name>
        <dbReference type="ChEBI" id="CHEBI:30616"/>
    </ligand>
</feature>